<dbReference type="PANTHER" id="PTHR11334:SF32">
    <property type="entry name" value="MAS-RELATED G-PROTEIN COUPLED RECEPTOR MEMBER G"/>
    <property type="match status" value="1"/>
</dbReference>
<dbReference type="Ensembl" id="ENSVURT00010019030.1">
    <property type="protein sequence ID" value="ENSVURP00010016741.1"/>
    <property type="gene ID" value="ENSVURG00010012828.1"/>
</dbReference>
<keyword evidence="6 10" id="KW-0472">Membrane</keyword>
<keyword evidence="8" id="KW-0807">Transducer</keyword>
<feature type="transmembrane region" description="Helical" evidence="10">
    <location>
        <begin position="81"/>
        <end position="101"/>
    </location>
</feature>
<gene>
    <name evidence="12" type="primary">MRGPRG</name>
</gene>
<feature type="transmembrane region" description="Helical" evidence="10">
    <location>
        <begin position="198"/>
        <end position="222"/>
    </location>
</feature>
<organism evidence="12 13">
    <name type="scientific">Vombatus ursinus</name>
    <name type="common">Common wombat</name>
    <dbReference type="NCBI Taxonomy" id="29139"/>
    <lineage>
        <taxon>Eukaryota</taxon>
        <taxon>Metazoa</taxon>
        <taxon>Chordata</taxon>
        <taxon>Craniata</taxon>
        <taxon>Vertebrata</taxon>
        <taxon>Euteleostomi</taxon>
        <taxon>Mammalia</taxon>
        <taxon>Metatheria</taxon>
        <taxon>Diprotodontia</taxon>
        <taxon>Vombatidae</taxon>
        <taxon>Vombatus</taxon>
    </lineage>
</organism>
<feature type="transmembrane region" description="Helical" evidence="10">
    <location>
        <begin position="14"/>
        <end position="40"/>
    </location>
</feature>
<reference evidence="12" key="3">
    <citation type="submission" date="2025-09" db="UniProtKB">
        <authorList>
            <consortium name="Ensembl"/>
        </authorList>
    </citation>
    <scope>IDENTIFICATION</scope>
</reference>
<dbReference type="Gene3D" id="1.20.1070.10">
    <property type="entry name" value="Rhodopsin 7-helix transmembrane proteins"/>
    <property type="match status" value="1"/>
</dbReference>
<protein>
    <recommendedName>
        <fullName evidence="11">G-protein coupled receptors family 1 profile domain-containing protein</fullName>
    </recommendedName>
</protein>
<reference evidence="13" key="1">
    <citation type="submission" date="2018-12" db="EMBL/GenBank/DDBJ databases">
        <authorList>
            <person name="Yazar S."/>
        </authorList>
    </citation>
    <scope>NUCLEOTIDE SEQUENCE [LARGE SCALE GENOMIC DNA]</scope>
</reference>
<dbReference type="STRING" id="29139.ENSVURP00010016741"/>
<evidence type="ECO:0000256" key="10">
    <source>
        <dbReference type="SAM" id="Phobius"/>
    </source>
</evidence>
<comment type="similarity">
    <text evidence="9">Belongs to the G-protein coupled receptor 1 family. Mas subfamily.</text>
</comment>
<feature type="transmembrane region" description="Helical" evidence="10">
    <location>
        <begin position="160"/>
        <end position="186"/>
    </location>
</feature>
<dbReference type="PRINTS" id="PR02108">
    <property type="entry name" value="MRGPCRFAMILY"/>
</dbReference>
<evidence type="ECO:0000256" key="9">
    <source>
        <dbReference type="ARBA" id="ARBA00061394"/>
    </source>
</evidence>
<dbReference type="PROSITE" id="PS50262">
    <property type="entry name" value="G_PROTEIN_RECEP_F1_2"/>
    <property type="match status" value="1"/>
</dbReference>
<evidence type="ECO:0000256" key="8">
    <source>
        <dbReference type="ARBA" id="ARBA00023224"/>
    </source>
</evidence>
<keyword evidence="2" id="KW-1003">Cell membrane</keyword>
<dbReference type="FunFam" id="1.20.1070.10:FF:000193">
    <property type="entry name" value="Mas-related G-protein coupled receptor member E"/>
    <property type="match status" value="1"/>
</dbReference>
<accession>A0A4X2L3J2</accession>
<dbReference type="GO" id="GO:0005886">
    <property type="term" value="C:plasma membrane"/>
    <property type="evidence" value="ECO:0007669"/>
    <property type="project" value="UniProtKB-SubCell"/>
</dbReference>
<name>A0A4X2L3J2_VOMUR</name>
<feature type="domain" description="G-protein coupled receptors family 1 profile" evidence="11">
    <location>
        <begin position="32"/>
        <end position="255"/>
    </location>
</feature>
<keyword evidence="3 10" id="KW-0812">Transmembrane</keyword>
<dbReference type="Proteomes" id="UP000314987">
    <property type="component" value="Unassembled WGS sequence"/>
</dbReference>
<dbReference type="PRINTS" id="PR00237">
    <property type="entry name" value="GPCRRHODOPSN"/>
</dbReference>
<dbReference type="GeneTree" id="ENSGT01030000234639"/>
<keyword evidence="4 10" id="KW-1133">Transmembrane helix</keyword>
<proteinExistence type="inferred from homology"/>
<evidence type="ECO:0000259" key="11">
    <source>
        <dbReference type="PROSITE" id="PS50262"/>
    </source>
</evidence>
<evidence type="ECO:0000313" key="12">
    <source>
        <dbReference type="Ensembl" id="ENSVURP00010016741.1"/>
    </source>
</evidence>
<dbReference type="InterPro" id="IPR026234">
    <property type="entry name" value="MRGPCRFAMILY"/>
</dbReference>
<evidence type="ECO:0000256" key="6">
    <source>
        <dbReference type="ARBA" id="ARBA00023136"/>
    </source>
</evidence>
<comment type="subcellular location">
    <subcellularLocation>
        <location evidence="1">Cell membrane</location>
        <topology evidence="1">Multi-pass membrane protein</topology>
    </subcellularLocation>
</comment>
<dbReference type="PANTHER" id="PTHR11334">
    <property type="entry name" value="MAS-RELATED G-PROTEIN COUPLED RECEPTOR"/>
    <property type="match status" value="1"/>
</dbReference>
<evidence type="ECO:0000313" key="13">
    <source>
        <dbReference type="Proteomes" id="UP000314987"/>
    </source>
</evidence>
<evidence type="ECO:0000256" key="7">
    <source>
        <dbReference type="ARBA" id="ARBA00023170"/>
    </source>
</evidence>
<evidence type="ECO:0000256" key="5">
    <source>
        <dbReference type="ARBA" id="ARBA00023040"/>
    </source>
</evidence>
<keyword evidence="5" id="KW-0297">G-protein coupled receptor</keyword>
<sequence>MMFSFWNIISTRTFYTIVLSLTVFTGLGGLVGNGLMLWLLGFRVRRNPFSMYVLHLAGADFLFLGCQTVFTILTFTQGSQQLYLVVVFLWFFTGLGLLVALSLEQCLAALFPKWSRCRPKHTSACVCALVWVLSVPLVLVPSQACGLLTGGGSWLTCFRYHVVSVICMFLLFSILCVANFVLLVRVQCCSQSGQKPPFYCYVLQLVPLFFFFGLPFLAYWTLKNTMGSLLWFFSFFLSIAELLACVNSSTKPIIYFCDANHRRELQRAWPRGGKMEGAASRGSDLPLSEDF</sequence>
<dbReference type="OMA" id="NGLVLWH"/>
<evidence type="ECO:0000256" key="1">
    <source>
        <dbReference type="ARBA" id="ARBA00004651"/>
    </source>
</evidence>
<dbReference type="AlphaFoldDB" id="A0A4X2L3J2"/>
<dbReference type="InterPro" id="IPR000276">
    <property type="entry name" value="GPCR_Rhodpsn"/>
</dbReference>
<evidence type="ECO:0000256" key="4">
    <source>
        <dbReference type="ARBA" id="ARBA00022989"/>
    </source>
</evidence>
<evidence type="ECO:0000256" key="2">
    <source>
        <dbReference type="ARBA" id="ARBA00022475"/>
    </source>
</evidence>
<feature type="transmembrane region" description="Helical" evidence="10">
    <location>
        <begin position="122"/>
        <end position="140"/>
    </location>
</feature>
<dbReference type="GO" id="GO:0004930">
    <property type="term" value="F:G protein-coupled receptor activity"/>
    <property type="evidence" value="ECO:0007669"/>
    <property type="project" value="UniProtKB-KW"/>
</dbReference>
<reference evidence="12" key="2">
    <citation type="submission" date="2025-08" db="UniProtKB">
        <authorList>
            <consortium name="Ensembl"/>
        </authorList>
    </citation>
    <scope>IDENTIFICATION</scope>
</reference>
<dbReference type="InterPro" id="IPR017452">
    <property type="entry name" value="GPCR_Rhodpsn_7TM"/>
</dbReference>
<dbReference type="SUPFAM" id="SSF81321">
    <property type="entry name" value="Family A G protein-coupled receptor-like"/>
    <property type="match status" value="1"/>
</dbReference>
<keyword evidence="7" id="KW-0675">Receptor</keyword>
<evidence type="ECO:0000256" key="3">
    <source>
        <dbReference type="ARBA" id="ARBA00022692"/>
    </source>
</evidence>
<feature type="transmembrane region" description="Helical" evidence="10">
    <location>
        <begin position="228"/>
        <end position="246"/>
    </location>
</feature>
<keyword evidence="13" id="KW-1185">Reference proteome</keyword>
<feature type="transmembrane region" description="Helical" evidence="10">
    <location>
        <begin position="52"/>
        <end position="75"/>
    </location>
</feature>